<dbReference type="Gene3D" id="3.30.310.260">
    <property type="match status" value="1"/>
</dbReference>
<keyword evidence="5" id="KW-0234">DNA repair</keyword>
<reference evidence="11 12" key="1">
    <citation type="submission" date="2011-08" db="EMBL/GenBank/DDBJ databases">
        <title>The Genome Sequence of Eubacteriaceae bacterium ACC19a.</title>
        <authorList>
            <consortium name="The Broad Institute Genome Sequencing Platform"/>
            <person name="Earl A."/>
            <person name="Ward D."/>
            <person name="Feldgarden M."/>
            <person name="Gevers D."/>
            <person name="Sizova M."/>
            <person name="Hazen A."/>
            <person name="Epstein S."/>
            <person name="Young S.K."/>
            <person name="Zeng Q."/>
            <person name="Gargeya S."/>
            <person name="Fitzgerald M."/>
            <person name="Haas B."/>
            <person name="Abouelleil A."/>
            <person name="Alvarado L."/>
            <person name="Arachchi H.M."/>
            <person name="Berlin A."/>
            <person name="Brown A."/>
            <person name="Chapman S.B."/>
            <person name="Chen Z."/>
            <person name="Dunbar C."/>
            <person name="Freedman E."/>
            <person name="Gearin G."/>
            <person name="Gellesch M."/>
            <person name="Goldberg J."/>
            <person name="Griggs A."/>
            <person name="Gujja S."/>
            <person name="Heiman D."/>
            <person name="Howarth C."/>
            <person name="Larson L."/>
            <person name="Lui A."/>
            <person name="MacDonald P.J.P."/>
            <person name="Montmayeur A."/>
            <person name="Murphy C."/>
            <person name="Neiman D."/>
            <person name="Pearson M."/>
            <person name="Priest M."/>
            <person name="Roberts A."/>
            <person name="Saif S."/>
            <person name="Shea T."/>
            <person name="Shenoy N."/>
            <person name="Sisk P."/>
            <person name="Stolte C."/>
            <person name="Sykes S."/>
            <person name="Wortman J."/>
            <person name="Nusbaum C."/>
            <person name="Birren B."/>
        </authorList>
    </citation>
    <scope>NUCLEOTIDE SEQUENCE [LARGE SCALE GENOMIC DNA]</scope>
    <source>
        <strain evidence="11 12">ACC19a</strain>
    </source>
</reference>
<evidence type="ECO:0000313" key="11">
    <source>
        <dbReference type="EMBL" id="EHL09934.1"/>
    </source>
</evidence>
<evidence type="ECO:0000313" key="12">
    <source>
        <dbReference type="Proteomes" id="UP000006437"/>
    </source>
</evidence>
<comment type="catalytic activity">
    <reaction evidence="9">
        <text>2'-deoxyribonucleotide-(2'-deoxyribose 5'-phosphate)-2'-deoxyribonucleotide-DNA = a 3'-end 2'-deoxyribonucleotide-(2,3-dehydro-2,3-deoxyribose 5'-phosphate)-DNA + a 5'-end 5'-phospho-2'-deoxyribonucleoside-DNA + H(+)</text>
        <dbReference type="Rhea" id="RHEA:66592"/>
        <dbReference type="Rhea" id="RHEA-COMP:13180"/>
        <dbReference type="Rhea" id="RHEA-COMP:16897"/>
        <dbReference type="Rhea" id="RHEA-COMP:17067"/>
        <dbReference type="ChEBI" id="CHEBI:15378"/>
        <dbReference type="ChEBI" id="CHEBI:136412"/>
        <dbReference type="ChEBI" id="CHEBI:157695"/>
        <dbReference type="ChEBI" id="CHEBI:167181"/>
        <dbReference type="EC" id="4.2.99.18"/>
    </reaction>
</comment>
<dbReference type="CDD" id="cd00056">
    <property type="entry name" value="ENDO3c"/>
    <property type="match status" value="1"/>
</dbReference>
<dbReference type="EC" id="4.2.99.18" evidence="2"/>
<dbReference type="GO" id="GO:0006289">
    <property type="term" value="P:nucleotide-excision repair"/>
    <property type="evidence" value="ECO:0007669"/>
    <property type="project" value="InterPro"/>
</dbReference>
<dbReference type="GO" id="GO:0140078">
    <property type="term" value="F:class I DNA-(apurinic or apyrimidinic site) endonuclease activity"/>
    <property type="evidence" value="ECO:0007669"/>
    <property type="project" value="UniProtKB-EC"/>
</dbReference>
<dbReference type="AlphaFoldDB" id="G9X3G9"/>
<dbReference type="EMBL" id="AFZE01000058">
    <property type="protein sequence ID" value="EHL09934.1"/>
    <property type="molecule type" value="Genomic_DNA"/>
</dbReference>
<evidence type="ECO:0000256" key="6">
    <source>
        <dbReference type="ARBA" id="ARBA00023239"/>
    </source>
</evidence>
<dbReference type="GO" id="GO:0006284">
    <property type="term" value="P:base-excision repair"/>
    <property type="evidence" value="ECO:0007669"/>
    <property type="project" value="InterPro"/>
</dbReference>
<evidence type="ECO:0000256" key="9">
    <source>
        <dbReference type="ARBA" id="ARBA00044632"/>
    </source>
</evidence>
<protein>
    <recommendedName>
        <fullName evidence="2">DNA-(apurinic or apyrimidinic site) lyase</fullName>
        <ecNumber evidence="2">4.2.99.18</ecNumber>
    </recommendedName>
</protein>
<dbReference type="Pfam" id="PF00730">
    <property type="entry name" value="HhH-GPD"/>
    <property type="match status" value="1"/>
</dbReference>
<keyword evidence="6" id="KW-0456">Lyase</keyword>
<evidence type="ECO:0000256" key="1">
    <source>
        <dbReference type="ARBA" id="ARBA00010679"/>
    </source>
</evidence>
<organism evidence="11 12">
    <name type="scientific">Peptoanaerobacter stomatis</name>
    <dbReference type="NCBI Taxonomy" id="796937"/>
    <lineage>
        <taxon>Bacteria</taxon>
        <taxon>Bacillati</taxon>
        <taxon>Bacillota</taxon>
        <taxon>Clostridia</taxon>
        <taxon>Peptostreptococcales</taxon>
        <taxon>Filifactoraceae</taxon>
        <taxon>Peptoanaerobacter</taxon>
    </lineage>
</organism>
<feature type="domain" description="HhH-GPD" evidence="10">
    <location>
        <begin position="138"/>
        <end position="302"/>
    </location>
</feature>
<sequence>MNYDINEKSYLGRELLMDIIQKNGNIVLKNIKDFVPKHIFECGQCFRWNLEEDGSYTGVVYDKVINVSLEDEDVILKNTNVDDVENIWINYFDLDKDYGHIKKELSDIDDYLKESTKFGYGIRILKQPFYEMVISFIISARNAIPMIKRSVNKLSEDLGEHIDTYNGKKYYSFPTVKSLANANIETITASKVAFRAPYIQKTAKMIVNENIQEKDFEKLTLDETAEKLTKFAGVGAKVADCIALFGLSKYDAFPVDVWVKRVMEEFYLKDTNMSLPKMRKYSIEKFGSLGGYAQQYLFYYAREKGIGKNR</sequence>
<dbReference type="InterPro" id="IPR003265">
    <property type="entry name" value="HhH-GPD_domain"/>
</dbReference>
<dbReference type="SUPFAM" id="SSF55945">
    <property type="entry name" value="TATA-box binding protein-like"/>
    <property type="match status" value="1"/>
</dbReference>
<evidence type="ECO:0000256" key="5">
    <source>
        <dbReference type="ARBA" id="ARBA00023204"/>
    </source>
</evidence>
<dbReference type="InterPro" id="IPR012904">
    <property type="entry name" value="OGG_N"/>
</dbReference>
<evidence type="ECO:0000256" key="8">
    <source>
        <dbReference type="ARBA" id="ARBA00023295"/>
    </source>
</evidence>
<accession>G9X3G9</accession>
<dbReference type="Proteomes" id="UP000006437">
    <property type="component" value="Unassembled WGS sequence"/>
</dbReference>
<dbReference type="Pfam" id="PF07934">
    <property type="entry name" value="OGG_N"/>
    <property type="match status" value="1"/>
</dbReference>
<dbReference type="PANTHER" id="PTHR10242:SF2">
    <property type="entry name" value="N-GLYCOSYLASE_DNA LYASE"/>
    <property type="match status" value="1"/>
</dbReference>
<evidence type="ECO:0000256" key="3">
    <source>
        <dbReference type="ARBA" id="ARBA00022763"/>
    </source>
</evidence>
<dbReference type="InterPro" id="IPR052054">
    <property type="entry name" value="Oxidative_DNA_repair_enzyme"/>
</dbReference>
<dbReference type="HOGENOM" id="CLU_027543_3_0_9"/>
<evidence type="ECO:0000256" key="2">
    <source>
        <dbReference type="ARBA" id="ARBA00012720"/>
    </source>
</evidence>
<gene>
    <name evidence="11" type="ORF">HMPREF9629_00926</name>
</gene>
<comment type="caution">
    <text evidence="11">The sequence shown here is derived from an EMBL/GenBank/DDBJ whole genome shotgun (WGS) entry which is preliminary data.</text>
</comment>
<dbReference type="SUPFAM" id="SSF48150">
    <property type="entry name" value="DNA-glycosylase"/>
    <property type="match status" value="1"/>
</dbReference>
<dbReference type="PANTHER" id="PTHR10242">
    <property type="entry name" value="8-OXOGUANINE DNA GLYCOSYLASE"/>
    <property type="match status" value="1"/>
</dbReference>
<dbReference type="GO" id="GO:0003684">
    <property type="term" value="F:damaged DNA binding"/>
    <property type="evidence" value="ECO:0007669"/>
    <property type="project" value="InterPro"/>
</dbReference>
<dbReference type="PATRIC" id="fig|796937.3.peg.2163"/>
<dbReference type="InterPro" id="IPR023170">
    <property type="entry name" value="HhH_base_excis_C"/>
</dbReference>
<proteinExistence type="inferred from homology"/>
<keyword evidence="3" id="KW-0227">DNA damage</keyword>
<keyword evidence="4" id="KW-0378">Hydrolase</keyword>
<dbReference type="Gene3D" id="1.10.1670.10">
    <property type="entry name" value="Helix-hairpin-Helix base-excision DNA repair enzymes (C-terminal)"/>
    <property type="match status" value="1"/>
</dbReference>
<keyword evidence="8" id="KW-0326">Glycosidase</keyword>
<evidence type="ECO:0000256" key="7">
    <source>
        <dbReference type="ARBA" id="ARBA00023268"/>
    </source>
</evidence>
<comment type="similarity">
    <text evidence="1">Belongs to the type-1 OGG1 family.</text>
</comment>
<keyword evidence="7" id="KW-0511">Multifunctional enzyme</keyword>
<evidence type="ECO:0000259" key="10">
    <source>
        <dbReference type="SMART" id="SM00478"/>
    </source>
</evidence>
<dbReference type="InterPro" id="IPR011257">
    <property type="entry name" value="DNA_glycosylase"/>
</dbReference>
<dbReference type="BioCyc" id="EBAC796937-HMP:GMGH-928-MONOMER"/>
<name>G9X3G9_9FIRM</name>
<evidence type="ECO:0000256" key="4">
    <source>
        <dbReference type="ARBA" id="ARBA00022801"/>
    </source>
</evidence>
<dbReference type="GO" id="GO:0008534">
    <property type="term" value="F:oxidized purine nucleobase lesion DNA N-glycosylase activity"/>
    <property type="evidence" value="ECO:0007669"/>
    <property type="project" value="InterPro"/>
</dbReference>
<dbReference type="Gene3D" id="1.10.340.30">
    <property type="entry name" value="Hypothetical protein, domain 2"/>
    <property type="match status" value="1"/>
</dbReference>
<dbReference type="SMART" id="SM00478">
    <property type="entry name" value="ENDO3c"/>
    <property type="match status" value="1"/>
</dbReference>